<organism evidence="9 10">
    <name type="scientific">Geotrypetes seraphini</name>
    <name type="common">Gaboon caecilian</name>
    <name type="synonym">Caecilia seraphini</name>
    <dbReference type="NCBI Taxonomy" id="260995"/>
    <lineage>
        <taxon>Eukaryota</taxon>
        <taxon>Metazoa</taxon>
        <taxon>Chordata</taxon>
        <taxon>Craniata</taxon>
        <taxon>Vertebrata</taxon>
        <taxon>Euteleostomi</taxon>
        <taxon>Amphibia</taxon>
        <taxon>Gymnophiona</taxon>
        <taxon>Geotrypetes</taxon>
    </lineage>
</organism>
<comment type="caution">
    <text evidence="8">Lacks conserved residue(s) required for the propagation of feature annotation.</text>
</comment>
<dbReference type="Proteomes" id="UP000515159">
    <property type="component" value="Chromosome 4"/>
</dbReference>
<dbReference type="FunCoup" id="A0A6P8QHU1">
    <property type="interactions" value="307"/>
</dbReference>
<evidence type="ECO:0000313" key="10">
    <source>
        <dbReference type="RefSeq" id="XP_033796224.1"/>
    </source>
</evidence>
<keyword evidence="9" id="KW-1185">Reference proteome</keyword>
<sequence length="224" mass="24555">MVAGISEIIGMVLGGIGLVGTCTVTGMPQWRVTAFIENNIVVFEAFWEGLWMECVRQANIRMQCKVYDSLLALNQDLQASRAFMCVAVALSVIAFMVAFVGLKCTRCSEDNEQAKGFILLTSGLIFIISGITVLIAVSWTAHNIIRDFYNPIVNVAQKRELGDALYIGWATSLCLVAAGIVLCCSFHHNDTKYKFPLPPKAPSYNLHRGLGGKSSSLYSKSQYV</sequence>
<evidence type="ECO:0000256" key="7">
    <source>
        <dbReference type="ARBA" id="ARBA00023136"/>
    </source>
</evidence>
<comment type="function">
    <text evidence="8">Claudins function as major constituents of the tight junction complexes that regulate the permeability of epithelia.</text>
</comment>
<keyword evidence="3 8" id="KW-1003">Cell membrane</keyword>
<dbReference type="Gene3D" id="1.20.140.150">
    <property type="match status" value="1"/>
</dbReference>
<dbReference type="FunFam" id="1.20.140.150:FF:000001">
    <property type="entry name" value="Claudin"/>
    <property type="match status" value="1"/>
</dbReference>
<reference evidence="10" key="1">
    <citation type="submission" date="2025-08" db="UniProtKB">
        <authorList>
            <consortium name="RefSeq"/>
        </authorList>
    </citation>
    <scope>IDENTIFICATION</scope>
</reference>
<dbReference type="InterPro" id="IPR006187">
    <property type="entry name" value="Claudin"/>
</dbReference>
<dbReference type="PROSITE" id="PS01346">
    <property type="entry name" value="CLAUDIN"/>
    <property type="match status" value="1"/>
</dbReference>
<dbReference type="PANTHER" id="PTHR12002">
    <property type="entry name" value="CLAUDIN"/>
    <property type="match status" value="1"/>
</dbReference>
<keyword evidence="5 8" id="KW-0965">Cell junction</keyword>
<evidence type="ECO:0000256" key="5">
    <source>
        <dbReference type="ARBA" id="ARBA00022949"/>
    </source>
</evidence>
<evidence type="ECO:0000256" key="2">
    <source>
        <dbReference type="ARBA" id="ARBA00022427"/>
    </source>
</evidence>
<dbReference type="AlphaFoldDB" id="A0A6P8QHU1"/>
<keyword evidence="2 8" id="KW-0796">Tight junction</keyword>
<proteinExistence type="inferred from homology"/>
<accession>A0A6P8QHU1</accession>
<dbReference type="GO" id="GO:0005886">
    <property type="term" value="C:plasma membrane"/>
    <property type="evidence" value="ECO:0007669"/>
    <property type="project" value="UniProtKB-SubCell"/>
</dbReference>
<feature type="transmembrane region" description="Helical" evidence="8">
    <location>
        <begin position="117"/>
        <end position="145"/>
    </location>
</feature>
<dbReference type="GO" id="GO:0005923">
    <property type="term" value="C:bicellular tight junction"/>
    <property type="evidence" value="ECO:0007669"/>
    <property type="project" value="UniProtKB-SubCell"/>
</dbReference>
<protein>
    <recommendedName>
        <fullName evidence="8">Claudin</fullName>
    </recommendedName>
</protein>
<dbReference type="PRINTS" id="PR01077">
    <property type="entry name" value="CLAUDIN"/>
</dbReference>
<keyword evidence="7 8" id="KW-0472">Membrane</keyword>
<dbReference type="GO" id="GO:0005198">
    <property type="term" value="F:structural molecule activity"/>
    <property type="evidence" value="ECO:0007669"/>
    <property type="project" value="InterPro"/>
</dbReference>
<dbReference type="OrthoDB" id="8819159at2759"/>
<feature type="transmembrane region" description="Helical" evidence="8">
    <location>
        <begin position="165"/>
        <end position="186"/>
    </location>
</feature>
<evidence type="ECO:0000256" key="3">
    <source>
        <dbReference type="ARBA" id="ARBA00022475"/>
    </source>
</evidence>
<dbReference type="InterPro" id="IPR004031">
    <property type="entry name" value="PMP22/EMP/MP20/Claudin"/>
</dbReference>
<dbReference type="RefSeq" id="XP_033796224.1">
    <property type="nucleotide sequence ID" value="XM_033940333.1"/>
</dbReference>
<evidence type="ECO:0000256" key="8">
    <source>
        <dbReference type="RuleBase" id="RU060637"/>
    </source>
</evidence>
<comment type="similarity">
    <text evidence="1 8">Belongs to the claudin family.</text>
</comment>
<evidence type="ECO:0000256" key="1">
    <source>
        <dbReference type="ARBA" id="ARBA00008295"/>
    </source>
</evidence>
<dbReference type="KEGG" id="gsh:117358745"/>
<dbReference type="GeneID" id="117358745"/>
<evidence type="ECO:0000256" key="4">
    <source>
        <dbReference type="ARBA" id="ARBA00022692"/>
    </source>
</evidence>
<gene>
    <name evidence="10" type="primary">LOC117358745</name>
</gene>
<dbReference type="InterPro" id="IPR017974">
    <property type="entry name" value="Claudin_CS"/>
</dbReference>
<dbReference type="InParanoid" id="A0A6P8QHU1"/>
<evidence type="ECO:0000256" key="6">
    <source>
        <dbReference type="ARBA" id="ARBA00022989"/>
    </source>
</evidence>
<dbReference type="Pfam" id="PF00822">
    <property type="entry name" value="PMP22_Claudin"/>
    <property type="match status" value="1"/>
</dbReference>
<name>A0A6P8QHU1_GEOSA</name>
<keyword evidence="6 8" id="KW-1133">Transmembrane helix</keyword>
<evidence type="ECO:0000313" key="9">
    <source>
        <dbReference type="Proteomes" id="UP000515159"/>
    </source>
</evidence>
<keyword evidence="4 8" id="KW-0812">Transmembrane</keyword>
<comment type="subcellular location">
    <subcellularLocation>
        <location evidence="8">Cell junction</location>
        <location evidence="8">Tight junction</location>
    </subcellularLocation>
    <subcellularLocation>
        <location evidence="8">Cell membrane</location>
        <topology evidence="8">Multi-pass membrane protein</topology>
    </subcellularLocation>
</comment>
<feature type="transmembrane region" description="Helical" evidence="8">
    <location>
        <begin position="81"/>
        <end position="105"/>
    </location>
</feature>